<dbReference type="InterPro" id="IPR036259">
    <property type="entry name" value="MFS_trans_sf"/>
</dbReference>
<dbReference type="PANTHER" id="PTHR23502:SF51">
    <property type="entry name" value="QUINIDINE RESISTANCE PROTEIN 1-RELATED"/>
    <property type="match status" value="1"/>
</dbReference>
<feature type="domain" description="Major facilitator superfamily (MFS) profile" evidence="8">
    <location>
        <begin position="13"/>
        <end position="478"/>
    </location>
</feature>
<feature type="transmembrane region" description="Helical" evidence="7">
    <location>
        <begin position="361"/>
        <end position="380"/>
    </location>
</feature>
<evidence type="ECO:0000256" key="3">
    <source>
        <dbReference type="ARBA" id="ARBA00022692"/>
    </source>
</evidence>
<evidence type="ECO:0000256" key="5">
    <source>
        <dbReference type="ARBA" id="ARBA00023136"/>
    </source>
</evidence>
<evidence type="ECO:0000256" key="2">
    <source>
        <dbReference type="ARBA" id="ARBA00022448"/>
    </source>
</evidence>
<dbReference type="PROSITE" id="PS50850">
    <property type="entry name" value="MFS"/>
    <property type="match status" value="1"/>
</dbReference>
<dbReference type="PROSITE" id="PS00216">
    <property type="entry name" value="SUGAR_TRANSPORT_1"/>
    <property type="match status" value="1"/>
</dbReference>
<name>A0AAV5RSA1_MAUHU</name>
<dbReference type="GO" id="GO:0140115">
    <property type="term" value="P:export across plasma membrane"/>
    <property type="evidence" value="ECO:0007669"/>
    <property type="project" value="UniProtKB-ARBA"/>
</dbReference>
<feature type="transmembrane region" description="Helical" evidence="7">
    <location>
        <begin position="168"/>
        <end position="187"/>
    </location>
</feature>
<evidence type="ECO:0000313" key="9">
    <source>
        <dbReference type="EMBL" id="GMM54345.1"/>
    </source>
</evidence>
<dbReference type="GO" id="GO:0042908">
    <property type="term" value="P:xenobiotic transport"/>
    <property type="evidence" value="ECO:0007669"/>
    <property type="project" value="UniProtKB-ARBA"/>
</dbReference>
<protein>
    <recommendedName>
        <fullName evidence="8">Major facilitator superfamily (MFS) profile domain-containing protein</fullName>
    </recommendedName>
</protein>
<feature type="transmembrane region" description="Helical" evidence="7">
    <location>
        <begin position="78"/>
        <end position="97"/>
    </location>
</feature>
<dbReference type="InterPro" id="IPR005829">
    <property type="entry name" value="Sugar_transporter_CS"/>
</dbReference>
<keyword evidence="10" id="KW-1185">Reference proteome</keyword>
<evidence type="ECO:0000313" key="10">
    <source>
        <dbReference type="Proteomes" id="UP001377567"/>
    </source>
</evidence>
<comment type="similarity">
    <text evidence="6">Belongs to the major facilitator superfamily. CAR1 family.</text>
</comment>
<dbReference type="GO" id="GO:0022857">
    <property type="term" value="F:transmembrane transporter activity"/>
    <property type="evidence" value="ECO:0007669"/>
    <property type="project" value="InterPro"/>
</dbReference>
<keyword evidence="5 7" id="KW-0472">Membrane</keyword>
<accession>A0AAV5RSA1</accession>
<feature type="transmembrane region" description="Helical" evidence="7">
    <location>
        <begin position="291"/>
        <end position="309"/>
    </location>
</feature>
<dbReference type="Pfam" id="PF07690">
    <property type="entry name" value="MFS_1"/>
    <property type="match status" value="1"/>
</dbReference>
<dbReference type="EMBL" id="BTGD01000001">
    <property type="protein sequence ID" value="GMM54345.1"/>
    <property type="molecule type" value="Genomic_DNA"/>
</dbReference>
<organism evidence="9 10">
    <name type="scientific">Maudiozyma humilis</name>
    <name type="common">Sour dough yeast</name>
    <name type="synonym">Kazachstania humilis</name>
    <dbReference type="NCBI Taxonomy" id="51915"/>
    <lineage>
        <taxon>Eukaryota</taxon>
        <taxon>Fungi</taxon>
        <taxon>Dikarya</taxon>
        <taxon>Ascomycota</taxon>
        <taxon>Saccharomycotina</taxon>
        <taxon>Saccharomycetes</taxon>
        <taxon>Saccharomycetales</taxon>
        <taxon>Saccharomycetaceae</taxon>
        <taxon>Maudiozyma</taxon>
    </lineage>
</organism>
<feature type="transmembrane region" description="Helical" evidence="7">
    <location>
        <begin position="253"/>
        <end position="271"/>
    </location>
</feature>
<sequence length="533" mass="58454">MYSYFNNSYKTVLVVQCAFTGFYSSIAGAIYYPVLSVIEDEFNITEQQVNITVVVYFLFQGIAPSIMGGLADSFGRRPIVLSSIMLYMIACVSLACSNSYGEILGLRCLQAAGIAPVIAINSGIMGDITTKAERGGYVGYVSGFQVMGTAFGAIIGSMLANRWGWRSIFWFLVIGSGICLLCSLVILTETKRTIVGNGSVAPRSMFNYAPVLRLKAVHKMLHLGNPELESLEPPVKFNLFAPLEILRNARINLLLYIAGLQFATYTTHQTALSTVLSSKYNLKVLEVGLCYLPTGLCTMATVVISGRYLNWFYSRESKRHEVWLENQVMQITAERGITENEAKEITENDPKYTFNLIEARLKAGFLTLVVSSLGFIAYGWCIQMKAPLPAVLVCSGIASLFSNCILTFSTTTMVDLFPSKGSTATGCLNLYRCLISAIFISCLSRMVKAIDYGGVFTLMGAINIFSSVALLYLVKTGKQIVFDRRMEDKASAEAAKKELVAQKSAEEDKNEEGCDVNIRVSVHDEATDPGKTV</sequence>
<keyword evidence="2" id="KW-0813">Transport</keyword>
<feature type="transmembrane region" description="Helical" evidence="7">
    <location>
        <begin position="453"/>
        <end position="474"/>
    </location>
</feature>
<reference evidence="9 10" key="1">
    <citation type="journal article" date="2023" name="Elife">
        <title>Identification of key yeast species and microbe-microbe interactions impacting larval growth of Drosophila in the wild.</title>
        <authorList>
            <person name="Mure A."/>
            <person name="Sugiura Y."/>
            <person name="Maeda R."/>
            <person name="Honda K."/>
            <person name="Sakurai N."/>
            <person name="Takahashi Y."/>
            <person name="Watada M."/>
            <person name="Katoh T."/>
            <person name="Gotoh A."/>
            <person name="Gotoh Y."/>
            <person name="Taniguchi I."/>
            <person name="Nakamura K."/>
            <person name="Hayashi T."/>
            <person name="Katayama T."/>
            <person name="Uemura T."/>
            <person name="Hattori Y."/>
        </authorList>
    </citation>
    <scope>NUCLEOTIDE SEQUENCE [LARGE SCALE GENOMIC DNA]</scope>
    <source>
        <strain evidence="9 10">KH-74</strain>
    </source>
</reference>
<keyword evidence="3 7" id="KW-0812">Transmembrane</keyword>
<dbReference type="GO" id="GO:0005886">
    <property type="term" value="C:plasma membrane"/>
    <property type="evidence" value="ECO:0007669"/>
    <property type="project" value="TreeGrafter"/>
</dbReference>
<dbReference type="InterPro" id="IPR011701">
    <property type="entry name" value="MFS"/>
</dbReference>
<proteinExistence type="inferred from homology"/>
<evidence type="ECO:0000256" key="7">
    <source>
        <dbReference type="SAM" id="Phobius"/>
    </source>
</evidence>
<evidence type="ECO:0000256" key="6">
    <source>
        <dbReference type="ARBA" id="ARBA00038347"/>
    </source>
</evidence>
<evidence type="ECO:0000256" key="4">
    <source>
        <dbReference type="ARBA" id="ARBA00022989"/>
    </source>
</evidence>
<dbReference type="AlphaFoldDB" id="A0AAV5RSA1"/>
<dbReference type="Gene3D" id="1.20.1250.20">
    <property type="entry name" value="MFS general substrate transporter like domains"/>
    <property type="match status" value="1"/>
</dbReference>
<dbReference type="Proteomes" id="UP001377567">
    <property type="component" value="Unassembled WGS sequence"/>
</dbReference>
<keyword evidence="4 7" id="KW-1133">Transmembrane helix</keyword>
<feature type="transmembrane region" description="Helical" evidence="7">
    <location>
        <begin position="429"/>
        <end position="447"/>
    </location>
</feature>
<evidence type="ECO:0000256" key="1">
    <source>
        <dbReference type="ARBA" id="ARBA00004141"/>
    </source>
</evidence>
<gene>
    <name evidence="9" type="ORF">DAKH74_009610</name>
</gene>
<dbReference type="SUPFAM" id="SSF103473">
    <property type="entry name" value="MFS general substrate transporter"/>
    <property type="match status" value="1"/>
</dbReference>
<comment type="caution">
    <text evidence="9">The sequence shown here is derived from an EMBL/GenBank/DDBJ whole genome shotgun (WGS) entry which is preliminary data.</text>
</comment>
<dbReference type="InterPro" id="IPR020846">
    <property type="entry name" value="MFS_dom"/>
</dbReference>
<evidence type="ECO:0000259" key="8">
    <source>
        <dbReference type="PROSITE" id="PS50850"/>
    </source>
</evidence>
<dbReference type="CDD" id="cd17323">
    <property type="entry name" value="MFS_Tpo1_MDR_like"/>
    <property type="match status" value="1"/>
</dbReference>
<feature type="transmembrane region" description="Helical" evidence="7">
    <location>
        <begin position="386"/>
        <end position="408"/>
    </location>
</feature>
<feature type="transmembrane region" description="Helical" evidence="7">
    <location>
        <begin position="12"/>
        <end position="33"/>
    </location>
</feature>
<comment type="subcellular location">
    <subcellularLocation>
        <location evidence="1">Membrane</location>
        <topology evidence="1">Multi-pass membrane protein</topology>
    </subcellularLocation>
</comment>
<feature type="transmembrane region" description="Helical" evidence="7">
    <location>
        <begin position="103"/>
        <end position="125"/>
    </location>
</feature>
<feature type="transmembrane region" description="Helical" evidence="7">
    <location>
        <begin position="137"/>
        <end position="156"/>
    </location>
</feature>
<feature type="transmembrane region" description="Helical" evidence="7">
    <location>
        <begin position="53"/>
        <end position="71"/>
    </location>
</feature>
<dbReference type="PANTHER" id="PTHR23502">
    <property type="entry name" value="MAJOR FACILITATOR SUPERFAMILY"/>
    <property type="match status" value="1"/>
</dbReference>